<evidence type="ECO:0000256" key="2">
    <source>
        <dbReference type="SAM" id="MobiDB-lite"/>
    </source>
</evidence>
<dbReference type="InterPro" id="IPR044855">
    <property type="entry name" value="CoA-Trfase_III_dom3_sf"/>
</dbReference>
<evidence type="ECO:0000256" key="1">
    <source>
        <dbReference type="ARBA" id="ARBA00022679"/>
    </source>
</evidence>
<dbReference type="GO" id="GO:0016740">
    <property type="term" value="F:transferase activity"/>
    <property type="evidence" value="ECO:0007669"/>
    <property type="project" value="UniProtKB-KW"/>
</dbReference>
<keyword evidence="4" id="KW-1185">Reference proteome</keyword>
<name>A0ABX8R527_9ACTN</name>
<dbReference type="Gene3D" id="3.30.1540.10">
    <property type="entry name" value="formyl-coa transferase, domain 3"/>
    <property type="match status" value="1"/>
</dbReference>
<evidence type="ECO:0000313" key="4">
    <source>
        <dbReference type="Proteomes" id="UP001049518"/>
    </source>
</evidence>
<dbReference type="RefSeq" id="WP_231331751.1">
    <property type="nucleotide sequence ID" value="NZ_CP059572.1"/>
</dbReference>
<feature type="region of interest" description="Disordered" evidence="2">
    <location>
        <begin position="357"/>
        <end position="393"/>
    </location>
</feature>
<organism evidence="3 4">
    <name type="scientific">Actinomadura graeca</name>
    <dbReference type="NCBI Taxonomy" id="2750812"/>
    <lineage>
        <taxon>Bacteria</taxon>
        <taxon>Bacillati</taxon>
        <taxon>Actinomycetota</taxon>
        <taxon>Actinomycetes</taxon>
        <taxon>Streptosporangiales</taxon>
        <taxon>Thermomonosporaceae</taxon>
        <taxon>Actinomadura</taxon>
    </lineage>
</organism>
<dbReference type="Gene3D" id="3.40.50.10540">
    <property type="entry name" value="Crotonobetainyl-coa:carnitine coa-transferase, domain 1"/>
    <property type="match status" value="1"/>
</dbReference>
<dbReference type="InterPro" id="IPR050483">
    <property type="entry name" value="CoA-transferase_III_domain"/>
</dbReference>
<reference evidence="3" key="1">
    <citation type="submission" date="2020-07" db="EMBL/GenBank/DDBJ databases">
        <authorList>
            <person name="Tarantini F.S."/>
            <person name="Hong K.W."/>
            <person name="Chan K.G."/>
        </authorList>
    </citation>
    <scope>NUCLEOTIDE SEQUENCE</scope>
    <source>
        <strain evidence="3">32-07</strain>
    </source>
</reference>
<dbReference type="PANTHER" id="PTHR48207">
    <property type="entry name" value="SUCCINATE--HYDROXYMETHYLGLUTARATE COA-TRANSFERASE"/>
    <property type="match status" value="1"/>
</dbReference>
<accession>A0ABX8R527</accession>
<dbReference type="InterPro" id="IPR023606">
    <property type="entry name" value="CoA-Trfase_III_dom_1_sf"/>
</dbReference>
<proteinExistence type="predicted"/>
<dbReference type="SUPFAM" id="SSF89796">
    <property type="entry name" value="CoA-transferase family III (CaiB/BaiF)"/>
    <property type="match status" value="1"/>
</dbReference>
<dbReference type="Proteomes" id="UP001049518">
    <property type="component" value="Chromosome"/>
</dbReference>
<evidence type="ECO:0000313" key="3">
    <source>
        <dbReference type="EMBL" id="QXJ25631.1"/>
    </source>
</evidence>
<protein>
    <submittedName>
        <fullName evidence="3">CoA transferase</fullName>
    </submittedName>
</protein>
<dbReference type="PANTHER" id="PTHR48207:SF3">
    <property type="entry name" value="SUCCINATE--HYDROXYMETHYLGLUTARATE COA-TRANSFERASE"/>
    <property type="match status" value="1"/>
</dbReference>
<keyword evidence="1 3" id="KW-0808">Transferase</keyword>
<dbReference type="InterPro" id="IPR003673">
    <property type="entry name" value="CoA-Trfase_fam_III"/>
</dbReference>
<dbReference type="EMBL" id="CP059572">
    <property type="protein sequence ID" value="QXJ25631.1"/>
    <property type="molecule type" value="Genomic_DNA"/>
</dbReference>
<dbReference type="Pfam" id="PF02515">
    <property type="entry name" value="CoA_transf_3"/>
    <property type="match status" value="1"/>
</dbReference>
<sequence length="393" mass="41952">MSAAPLSGIRVLEFGHYIAGPFCSQILADQGADVIKVEPPEGDASRGTEPLSYNDVYFHALNRSKRSVMLDLKSDGGQESLLTLLRSADVVVTNYAVGIPERLGFGYDRAREINPRLVYVHASGFGNDSPYARRPAFDGIIQAMSGLVHLTGEPDGTPMQAGLFVPDHVTGLYAALAVMFGLSRRQATGEGSFTDLSMLDSMMSLLGPCLAEALQLGVSPTRVGSKVRRSYAGTYTASDGYVYLAPMTLRMWTALAGVVEAPRLLAYFTGAGADTRLDHRDDLDGVIEEWTRAHPVAEVVARMGEVGVPCSPIFSVDTLVSDPHVRHRGMVRSIPLESGSGEVVVPGSPLPVVESAFTTGPPSVGQHTEEILGTGPDDAGRPLEPLSRPSRTE</sequence>
<gene>
    <name evidence="3" type="ORF">AGRA3207_007151</name>
</gene>